<dbReference type="CDD" id="cd09083">
    <property type="entry name" value="EEP-1"/>
    <property type="match status" value="1"/>
</dbReference>
<dbReference type="AlphaFoldDB" id="U2IZQ1"/>
<dbReference type="Gene3D" id="3.60.10.10">
    <property type="entry name" value="Endonuclease/exonuclease/phosphatase"/>
    <property type="match status" value="1"/>
</dbReference>
<comment type="caution">
    <text evidence="2">The sequence shown here is derived from an EMBL/GenBank/DDBJ whole genome shotgun (WGS) entry which is preliminary data.</text>
</comment>
<dbReference type="STRING" id="1346330.M472_05215"/>
<evidence type="ECO:0000313" key="2">
    <source>
        <dbReference type="EMBL" id="ERJ58159.1"/>
    </source>
</evidence>
<dbReference type="PANTHER" id="PTHR12121">
    <property type="entry name" value="CARBON CATABOLITE REPRESSOR PROTEIN 4"/>
    <property type="match status" value="1"/>
</dbReference>
<feature type="domain" description="Endonuclease/exonuclease/phosphatase" evidence="1">
    <location>
        <begin position="47"/>
        <end position="290"/>
    </location>
</feature>
<dbReference type="InterPro" id="IPR050410">
    <property type="entry name" value="CCR4/nocturin_mRNA_transcr"/>
</dbReference>
<organism evidence="2 3">
    <name type="scientific">Sphingobacterium paucimobilis HER1398</name>
    <dbReference type="NCBI Taxonomy" id="1346330"/>
    <lineage>
        <taxon>Bacteria</taxon>
        <taxon>Pseudomonadati</taxon>
        <taxon>Bacteroidota</taxon>
        <taxon>Sphingobacteriia</taxon>
        <taxon>Sphingobacteriales</taxon>
        <taxon>Sphingobacteriaceae</taxon>
        <taxon>Sphingobacterium</taxon>
    </lineage>
</organism>
<dbReference type="InterPro" id="IPR036691">
    <property type="entry name" value="Endo/exonu/phosph_ase_sf"/>
</dbReference>
<reference evidence="2 3" key="1">
    <citation type="journal article" date="2013" name="Genome Announc.">
        <title>The Draft Genome Sequence of Sphingomonas paucimobilis Strain HER1398 (Proteobacteria), Host to the Giant PAU Phage, Indicates That It Is a Member of the Genus Sphingobacterium (Bacteroidetes).</title>
        <authorList>
            <person name="White R.A.III."/>
            <person name="Suttle C.A."/>
        </authorList>
    </citation>
    <scope>NUCLEOTIDE SEQUENCE [LARGE SCALE GENOMIC DNA]</scope>
    <source>
        <strain evidence="2 3">HER1398</strain>
    </source>
</reference>
<dbReference type="PROSITE" id="PS51257">
    <property type="entry name" value="PROKAR_LIPOPROTEIN"/>
    <property type="match status" value="1"/>
</dbReference>
<dbReference type="Proteomes" id="UP000016584">
    <property type="component" value="Unassembled WGS sequence"/>
</dbReference>
<dbReference type="SUPFAM" id="SSF56219">
    <property type="entry name" value="DNase I-like"/>
    <property type="match status" value="1"/>
</dbReference>
<protein>
    <recommendedName>
        <fullName evidence="1">Endonuclease/exonuclease/phosphatase domain-containing protein</fullName>
    </recommendedName>
</protein>
<dbReference type="GO" id="GO:0000175">
    <property type="term" value="F:3'-5'-RNA exonuclease activity"/>
    <property type="evidence" value="ECO:0007669"/>
    <property type="project" value="TreeGrafter"/>
</dbReference>
<dbReference type="EMBL" id="ATDL01000018">
    <property type="protein sequence ID" value="ERJ58159.1"/>
    <property type="molecule type" value="Genomic_DNA"/>
</dbReference>
<dbReference type="Pfam" id="PF03372">
    <property type="entry name" value="Exo_endo_phos"/>
    <property type="match status" value="1"/>
</dbReference>
<sequence>MKYWILFIVAFFALSCGGKEGLIRDFEDGIDEIPTENENKLKLHVGSYNLRLITSSDLGVKDWANRKQWVRKIVDTHEFDILGTQEGVISQLDDIVMDKNYEYIAVGRDDGKLKGETSGILFRKDKFNVLSTGSFWLSETPAVPSKGWDANINRICTWIQFKELVSGKIFFFFNVHYDHQGAVARLESSKLMLEKIKEIAGDNPAVMTGDLNAEPTTDVLTTLTSSSVLWDSKTVTTSPAVGPVGTFYDYDLTKVPTSRIDYVLVNKSIKVLGYKVIDDDFTTGNIASDHLPVSVDIEF</sequence>
<dbReference type="PANTHER" id="PTHR12121:SF36">
    <property type="entry name" value="ENDONUCLEASE_EXONUCLEASE_PHOSPHATASE DOMAIN-CONTAINING PROTEIN"/>
    <property type="match status" value="1"/>
</dbReference>
<keyword evidence="3" id="KW-1185">Reference proteome</keyword>
<proteinExistence type="predicted"/>
<gene>
    <name evidence="2" type="ORF">M472_05215</name>
</gene>
<dbReference type="InterPro" id="IPR005135">
    <property type="entry name" value="Endo/exonuclease/phosphatase"/>
</dbReference>
<name>U2IZQ1_9SPHI</name>
<evidence type="ECO:0000313" key="3">
    <source>
        <dbReference type="Proteomes" id="UP000016584"/>
    </source>
</evidence>
<evidence type="ECO:0000259" key="1">
    <source>
        <dbReference type="Pfam" id="PF03372"/>
    </source>
</evidence>
<accession>U2IZQ1</accession>
<dbReference type="PATRIC" id="fig|1346330.5.peg.3501"/>
<dbReference type="eggNOG" id="COG3568">
    <property type="taxonomic scope" value="Bacteria"/>
</dbReference>